<comment type="caution">
    <text evidence="4">The sequence shown here is derived from an EMBL/GenBank/DDBJ whole genome shotgun (WGS) entry which is preliminary data.</text>
</comment>
<evidence type="ECO:0000256" key="1">
    <source>
        <dbReference type="SAM" id="MobiDB-lite"/>
    </source>
</evidence>
<dbReference type="Pfam" id="PF13796">
    <property type="entry name" value="Sensor"/>
    <property type="match status" value="1"/>
</dbReference>
<keyword evidence="2" id="KW-0812">Transmembrane</keyword>
<feature type="domain" description="Putative sensor" evidence="3">
    <location>
        <begin position="42"/>
        <end position="219"/>
    </location>
</feature>
<feature type="transmembrane region" description="Helical" evidence="2">
    <location>
        <begin position="40"/>
        <end position="62"/>
    </location>
</feature>
<keyword evidence="5" id="KW-1185">Reference proteome</keyword>
<evidence type="ECO:0000256" key="2">
    <source>
        <dbReference type="SAM" id="Phobius"/>
    </source>
</evidence>
<feature type="region of interest" description="Disordered" evidence="1">
    <location>
        <begin position="1"/>
        <end position="30"/>
    </location>
</feature>
<dbReference type="InterPro" id="IPR025828">
    <property type="entry name" value="Put_sensor_dom"/>
</dbReference>
<evidence type="ECO:0000259" key="3">
    <source>
        <dbReference type="Pfam" id="PF13796"/>
    </source>
</evidence>
<organism evidence="4 5">
    <name type="scientific">Streptomyces johnsoniae</name>
    <dbReference type="NCBI Taxonomy" id="3075532"/>
    <lineage>
        <taxon>Bacteria</taxon>
        <taxon>Bacillati</taxon>
        <taxon>Actinomycetota</taxon>
        <taxon>Actinomycetes</taxon>
        <taxon>Kitasatosporales</taxon>
        <taxon>Streptomycetaceae</taxon>
        <taxon>Streptomyces</taxon>
    </lineage>
</organism>
<dbReference type="EMBL" id="JAVREV010000016">
    <property type="protein sequence ID" value="MDT0445904.1"/>
    <property type="molecule type" value="Genomic_DNA"/>
</dbReference>
<protein>
    <submittedName>
        <fullName evidence="4">Sensor domain-containing protein</fullName>
    </submittedName>
</protein>
<feature type="transmembrane region" description="Helical" evidence="2">
    <location>
        <begin position="186"/>
        <end position="207"/>
    </location>
</feature>
<name>A0ABU2SDK0_9ACTN</name>
<dbReference type="RefSeq" id="WP_311620086.1">
    <property type="nucleotide sequence ID" value="NZ_JAVREV010000016.1"/>
</dbReference>
<keyword evidence="2" id="KW-1133">Transmembrane helix</keyword>
<feature type="transmembrane region" description="Helical" evidence="2">
    <location>
        <begin position="68"/>
        <end position="88"/>
    </location>
</feature>
<feature type="compositionally biased region" description="Pro residues" evidence="1">
    <location>
        <begin position="19"/>
        <end position="28"/>
    </location>
</feature>
<evidence type="ECO:0000313" key="4">
    <source>
        <dbReference type="EMBL" id="MDT0445904.1"/>
    </source>
</evidence>
<keyword evidence="2" id="KW-0472">Membrane</keyword>
<proteinExistence type="predicted"/>
<accession>A0ABU2SDK0</accession>
<gene>
    <name evidence="4" type="ORF">RM779_25395</name>
</gene>
<evidence type="ECO:0000313" key="5">
    <source>
        <dbReference type="Proteomes" id="UP001183615"/>
    </source>
</evidence>
<sequence length="224" mass="23991">MNETLERSAPLATDRTAPRPVPAAPRPGPTGRFERFGREVGYLLTGLPLGIVAFTLAVTGFFLGLGTLVIWVGLPVLVWTLTTSRYLAGVERERIGSVTGRPIPRPAYRSGGMLRVLGDAQAWRDLVHAIVSFPLRVVTFCVAVTWTVGGLGALLYVTWSWALPREDGEEGLPDLIWGVESEAADIAFNTGIGVVLLATAIPVLRVCTAMQAGLARTLLADGTR</sequence>
<dbReference type="Proteomes" id="UP001183615">
    <property type="component" value="Unassembled WGS sequence"/>
</dbReference>
<reference evidence="5" key="1">
    <citation type="submission" date="2023-07" db="EMBL/GenBank/DDBJ databases">
        <title>30 novel species of actinomycetes from the DSMZ collection.</title>
        <authorList>
            <person name="Nouioui I."/>
        </authorList>
    </citation>
    <scope>NUCLEOTIDE SEQUENCE [LARGE SCALE GENOMIC DNA]</scope>
    <source>
        <strain evidence="5">DSM 41886</strain>
    </source>
</reference>
<feature type="transmembrane region" description="Helical" evidence="2">
    <location>
        <begin position="137"/>
        <end position="159"/>
    </location>
</feature>